<dbReference type="AlphaFoldDB" id="A0A830EZK1"/>
<proteinExistence type="predicted"/>
<evidence type="ECO:0000313" key="2">
    <source>
        <dbReference type="EMBL" id="GGK67064.1"/>
    </source>
</evidence>
<dbReference type="RefSeq" id="WP_188977443.1">
    <property type="nucleotide sequence ID" value="NZ_BMPD01000003.1"/>
</dbReference>
<keyword evidence="1" id="KW-0812">Transmembrane</keyword>
<dbReference type="Pfam" id="PF09489">
    <property type="entry name" value="CbtB"/>
    <property type="match status" value="1"/>
</dbReference>
<dbReference type="InterPro" id="IPR012667">
    <property type="entry name" value="CbtB_put"/>
</dbReference>
<feature type="transmembrane region" description="Helical" evidence="1">
    <location>
        <begin position="30"/>
        <end position="47"/>
    </location>
</feature>
<name>A0A830EZK1_9EURY</name>
<keyword evidence="1" id="KW-0472">Membrane</keyword>
<organism evidence="2 3">
    <name type="scientific">Haloarcula sebkhae</name>
    <dbReference type="NCBI Taxonomy" id="932660"/>
    <lineage>
        <taxon>Archaea</taxon>
        <taxon>Methanobacteriati</taxon>
        <taxon>Methanobacteriota</taxon>
        <taxon>Stenosarchaea group</taxon>
        <taxon>Halobacteria</taxon>
        <taxon>Halobacteriales</taxon>
        <taxon>Haloarculaceae</taxon>
        <taxon>Haloarcula</taxon>
    </lineage>
</organism>
<accession>A0A830EZK1</accession>
<reference evidence="2" key="1">
    <citation type="journal article" date="2014" name="Int. J. Syst. Evol. Microbiol.">
        <title>Complete genome sequence of Corynebacterium casei LMG S-19264T (=DSM 44701T), isolated from a smear-ripened cheese.</title>
        <authorList>
            <consortium name="US DOE Joint Genome Institute (JGI-PGF)"/>
            <person name="Walter F."/>
            <person name="Albersmeier A."/>
            <person name="Kalinowski J."/>
            <person name="Ruckert C."/>
        </authorList>
    </citation>
    <scope>NUCLEOTIDE SEQUENCE</scope>
    <source>
        <strain evidence="2">JCM 19018</strain>
    </source>
</reference>
<dbReference type="EMBL" id="BMPD01000003">
    <property type="protein sequence ID" value="GGK67064.1"/>
    <property type="molecule type" value="Genomic_DNA"/>
</dbReference>
<sequence>MQEDTDTKHVADSVHDRIERARASLTGPQIAIAVALVAALGFTLLFVQDPMLHDSLHNFRHSAGITCH</sequence>
<evidence type="ECO:0000313" key="3">
    <source>
        <dbReference type="Proteomes" id="UP000614221"/>
    </source>
</evidence>
<protein>
    <recommendedName>
        <fullName evidence="4">Cobalamin cluster protein</fullName>
    </recommendedName>
</protein>
<comment type="caution">
    <text evidence="2">The sequence shown here is derived from an EMBL/GenBank/DDBJ whole genome shotgun (WGS) entry which is preliminary data.</text>
</comment>
<reference evidence="2" key="2">
    <citation type="submission" date="2020-09" db="EMBL/GenBank/DDBJ databases">
        <authorList>
            <person name="Sun Q."/>
            <person name="Ohkuma M."/>
        </authorList>
    </citation>
    <scope>NUCLEOTIDE SEQUENCE</scope>
    <source>
        <strain evidence="2">JCM 19018</strain>
    </source>
</reference>
<dbReference type="Proteomes" id="UP000614221">
    <property type="component" value="Unassembled WGS sequence"/>
</dbReference>
<keyword evidence="1" id="KW-1133">Transmembrane helix</keyword>
<gene>
    <name evidence="2" type="ORF">GCM10009067_19270</name>
</gene>
<evidence type="ECO:0000256" key="1">
    <source>
        <dbReference type="SAM" id="Phobius"/>
    </source>
</evidence>
<evidence type="ECO:0008006" key="4">
    <source>
        <dbReference type="Google" id="ProtNLM"/>
    </source>
</evidence>